<organism evidence="3 4">
    <name type="scientific">Roridomyces roridus</name>
    <dbReference type="NCBI Taxonomy" id="1738132"/>
    <lineage>
        <taxon>Eukaryota</taxon>
        <taxon>Fungi</taxon>
        <taxon>Dikarya</taxon>
        <taxon>Basidiomycota</taxon>
        <taxon>Agaricomycotina</taxon>
        <taxon>Agaricomycetes</taxon>
        <taxon>Agaricomycetidae</taxon>
        <taxon>Agaricales</taxon>
        <taxon>Marasmiineae</taxon>
        <taxon>Mycenaceae</taxon>
        <taxon>Roridomyces</taxon>
    </lineage>
</organism>
<keyword evidence="4" id="KW-1185">Reference proteome</keyword>
<protein>
    <submittedName>
        <fullName evidence="3">Uncharacterized protein</fullName>
    </submittedName>
</protein>
<dbReference type="AlphaFoldDB" id="A0AAD7CBZ1"/>
<dbReference type="Proteomes" id="UP001221142">
    <property type="component" value="Unassembled WGS sequence"/>
</dbReference>
<dbReference type="InterPro" id="IPR036291">
    <property type="entry name" value="NAD(P)-bd_dom_sf"/>
</dbReference>
<dbReference type="InterPro" id="IPR032675">
    <property type="entry name" value="LRR_dom_sf"/>
</dbReference>
<dbReference type="EMBL" id="JARKIF010000003">
    <property type="protein sequence ID" value="KAJ7644664.1"/>
    <property type="molecule type" value="Genomic_DNA"/>
</dbReference>
<dbReference type="Gene3D" id="3.80.10.10">
    <property type="entry name" value="Ribonuclease Inhibitor"/>
    <property type="match status" value="1"/>
</dbReference>
<comment type="similarity">
    <text evidence="1">Belongs to the short-chain dehydrogenases/reductases (SDR) family.</text>
</comment>
<dbReference type="Gene3D" id="3.40.50.720">
    <property type="entry name" value="NAD(P)-binding Rossmann-like Domain"/>
    <property type="match status" value="2"/>
</dbReference>
<gene>
    <name evidence="3" type="ORF">FB45DRAFT_1116331</name>
</gene>
<evidence type="ECO:0000256" key="2">
    <source>
        <dbReference type="ARBA" id="ARBA00023002"/>
    </source>
</evidence>
<dbReference type="GO" id="GO:0016491">
    <property type="term" value="F:oxidoreductase activity"/>
    <property type="evidence" value="ECO:0007669"/>
    <property type="project" value="UniProtKB-KW"/>
</dbReference>
<evidence type="ECO:0000313" key="4">
    <source>
        <dbReference type="Proteomes" id="UP001221142"/>
    </source>
</evidence>
<comment type="caution">
    <text evidence="3">The sequence shown here is derived from an EMBL/GenBank/DDBJ whole genome shotgun (WGS) entry which is preliminary data.</text>
</comment>
<dbReference type="SUPFAM" id="SSF52047">
    <property type="entry name" value="RNI-like"/>
    <property type="match status" value="1"/>
</dbReference>
<sequence>MAAFCAKLHRFTAVKELRAYRLRFSREALINLCRLPLLTDLTIEGCTGLDGMLDLETLRLRVSKFVFSGEDSLWLSLLHPEHLRELVVSAISDVVGKTLAAGPTFPRTQTLTLIPIDLSKMSQNLVILAKFPGLRSLQFYGLGQVNDDAILASVQDVLPMLKGYVGTPELLPYLLSKSTLARLLITLCTSADLASQLRVGSSHITSLHASLFELDHGALDSISTSLPRLLDLRIDIFSSSRNPDGINTLAMDFFSALVAEIRVLPTGLQRLAISRCFDYEFQGSESRSGTSPPPHFLVMWDKLREICPALTMLWLDGQDFIFWRRRSAERDFNEEVDYVPGEIETTTAEEVATAFADEIRGKNVLITGTSIGGIGFETARVIAKHANLVIMTGHSEERLTAAVLIHNAAAPAGPLSLTVDHFELQMAIAHFVPFLFTKLIAPKILAANTTEYTPRIVFVSSIGHSLGTGVHFPTLGPWFPGSEMEKEGKARFNPMEVYFQAKSAMVLTALEIWRRSEGKVNAYSLHPGAIDTNILYYPQSIEPMKALGMLDSEGRPNKSITWKTMGQGAATTVVAAFDPSLNDKPGTYLDDCAPANDIVGKESKDMDNATRLWTMSEEIVGEKFVF</sequence>
<keyword evidence="2" id="KW-0560">Oxidoreductase</keyword>
<name>A0AAD7CBZ1_9AGAR</name>
<evidence type="ECO:0000313" key="3">
    <source>
        <dbReference type="EMBL" id="KAJ7644664.1"/>
    </source>
</evidence>
<evidence type="ECO:0000256" key="1">
    <source>
        <dbReference type="ARBA" id="ARBA00006484"/>
    </source>
</evidence>
<dbReference type="SUPFAM" id="SSF51735">
    <property type="entry name" value="NAD(P)-binding Rossmann-fold domains"/>
    <property type="match status" value="1"/>
</dbReference>
<dbReference type="PANTHER" id="PTHR24320">
    <property type="entry name" value="RETINOL DEHYDROGENASE"/>
    <property type="match status" value="1"/>
</dbReference>
<dbReference type="PANTHER" id="PTHR24320:SF283">
    <property type="entry name" value="RETINOL DEHYDROGENASE 11"/>
    <property type="match status" value="1"/>
</dbReference>
<reference evidence="3" key="1">
    <citation type="submission" date="2023-03" db="EMBL/GenBank/DDBJ databases">
        <title>Massive genome expansion in bonnet fungi (Mycena s.s.) driven by repeated elements and novel gene families across ecological guilds.</title>
        <authorList>
            <consortium name="Lawrence Berkeley National Laboratory"/>
            <person name="Harder C.B."/>
            <person name="Miyauchi S."/>
            <person name="Viragh M."/>
            <person name="Kuo A."/>
            <person name="Thoen E."/>
            <person name="Andreopoulos B."/>
            <person name="Lu D."/>
            <person name="Skrede I."/>
            <person name="Drula E."/>
            <person name="Henrissat B."/>
            <person name="Morin E."/>
            <person name="Kohler A."/>
            <person name="Barry K."/>
            <person name="LaButti K."/>
            <person name="Morin E."/>
            <person name="Salamov A."/>
            <person name="Lipzen A."/>
            <person name="Mereny Z."/>
            <person name="Hegedus B."/>
            <person name="Baldrian P."/>
            <person name="Stursova M."/>
            <person name="Weitz H."/>
            <person name="Taylor A."/>
            <person name="Grigoriev I.V."/>
            <person name="Nagy L.G."/>
            <person name="Martin F."/>
            <person name="Kauserud H."/>
        </authorList>
    </citation>
    <scope>NUCLEOTIDE SEQUENCE</scope>
    <source>
        <strain evidence="3">9284</strain>
    </source>
</reference>
<accession>A0AAD7CBZ1</accession>
<proteinExistence type="inferred from homology"/>